<dbReference type="GO" id="GO:0016787">
    <property type="term" value="F:hydrolase activity"/>
    <property type="evidence" value="ECO:0007669"/>
    <property type="project" value="UniProtKB-KW"/>
</dbReference>
<protein>
    <recommendedName>
        <fullName evidence="5">HAD family hydrolase</fullName>
    </recommendedName>
</protein>
<dbReference type="Pfam" id="PF00702">
    <property type="entry name" value="Hydrolase"/>
    <property type="match status" value="1"/>
</dbReference>
<keyword evidence="3" id="KW-0460">Magnesium</keyword>
<dbReference type="Gene3D" id="1.10.150.520">
    <property type="match status" value="1"/>
</dbReference>
<dbReference type="SFLD" id="SFLDG01129">
    <property type="entry name" value="C1.5:_HAD__Beta-PGM__Phosphata"/>
    <property type="match status" value="1"/>
</dbReference>
<evidence type="ECO:0000256" key="1">
    <source>
        <dbReference type="ARBA" id="ARBA00001946"/>
    </source>
</evidence>
<evidence type="ECO:0008006" key="5">
    <source>
        <dbReference type="Google" id="ProtNLM"/>
    </source>
</evidence>
<dbReference type="InterPro" id="IPR023214">
    <property type="entry name" value="HAD_sf"/>
</dbReference>
<dbReference type="SFLD" id="SFLDS00003">
    <property type="entry name" value="Haloacid_Dehalogenase"/>
    <property type="match status" value="1"/>
</dbReference>
<evidence type="ECO:0000313" key="4">
    <source>
        <dbReference type="EMBL" id="SVC46821.1"/>
    </source>
</evidence>
<dbReference type="InterPro" id="IPR051400">
    <property type="entry name" value="HAD-like_hydrolase"/>
</dbReference>
<evidence type="ECO:0000256" key="2">
    <source>
        <dbReference type="ARBA" id="ARBA00022801"/>
    </source>
</evidence>
<dbReference type="Gene3D" id="3.40.50.1000">
    <property type="entry name" value="HAD superfamily/HAD-like"/>
    <property type="match status" value="1"/>
</dbReference>
<name>A0A382MHQ9_9ZZZZ</name>
<dbReference type="NCBIfam" id="TIGR01549">
    <property type="entry name" value="HAD-SF-IA-v1"/>
    <property type="match status" value="1"/>
</dbReference>
<evidence type="ECO:0000256" key="3">
    <source>
        <dbReference type="ARBA" id="ARBA00022842"/>
    </source>
</evidence>
<sequence>MLPQFLPMRHPFRWQFGRIFHIKPRKHLPPGSSAHLQRGLSTRLPVIRLALSNTYNQERSIPELLVTHIQPKAFLFDMDDTILNYDSVADPSWRQVCETVTPGITGLETEVLFTALKTKSQWFWSDPDRHLRGRLNMLVTRMEIVSLALKELDITDPELTREISISYERIRTESITPRPGAIETLRRLRDDGFKLGMITNGSSEPQREKIDRFGLEPLFDSILIEGEFGIGKPNRSVFQHSLDVLG</sequence>
<keyword evidence="2" id="KW-0378">Hydrolase</keyword>
<dbReference type="InterPro" id="IPR006439">
    <property type="entry name" value="HAD-SF_hydro_IA"/>
</dbReference>
<accession>A0A382MHQ9</accession>
<dbReference type="PANTHER" id="PTHR46470">
    <property type="entry name" value="N-ACYLNEURAMINATE-9-PHOSPHATASE"/>
    <property type="match status" value="1"/>
</dbReference>
<dbReference type="EMBL" id="UINC01092869">
    <property type="protein sequence ID" value="SVC46821.1"/>
    <property type="molecule type" value="Genomic_DNA"/>
</dbReference>
<reference evidence="4" key="1">
    <citation type="submission" date="2018-05" db="EMBL/GenBank/DDBJ databases">
        <authorList>
            <person name="Lanie J.A."/>
            <person name="Ng W.-L."/>
            <person name="Kazmierczak K.M."/>
            <person name="Andrzejewski T.M."/>
            <person name="Davidsen T.M."/>
            <person name="Wayne K.J."/>
            <person name="Tettelin H."/>
            <person name="Glass J.I."/>
            <person name="Rusch D."/>
            <person name="Podicherti R."/>
            <person name="Tsui H.-C.T."/>
            <person name="Winkler M.E."/>
        </authorList>
    </citation>
    <scope>NUCLEOTIDE SEQUENCE</scope>
</reference>
<dbReference type="GO" id="GO:0044281">
    <property type="term" value="P:small molecule metabolic process"/>
    <property type="evidence" value="ECO:0007669"/>
    <property type="project" value="UniProtKB-ARBA"/>
</dbReference>
<proteinExistence type="predicted"/>
<gene>
    <name evidence="4" type="ORF">METZ01_LOCUS299675</name>
</gene>
<feature type="non-terminal residue" evidence="4">
    <location>
        <position position="246"/>
    </location>
</feature>
<dbReference type="PRINTS" id="PR00413">
    <property type="entry name" value="HADHALOGNASE"/>
</dbReference>
<dbReference type="InterPro" id="IPR036412">
    <property type="entry name" value="HAD-like_sf"/>
</dbReference>
<dbReference type="SUPFAM" id="SSF56784">
    <property type="entry name" value="HAD-like"/>
    <property type="match status" value="1"/>
</dbReference>
<organism evidence="4">
    <name type="scientific">marine metagenome</name>
    <dbReference type="NCBI Taxonomy" id="408172"/>
    <lineage>
        <taxon>unclassified sequences</taxon>
        <taxon>metagenomes</taxon>
        <taxon>ecological metagenomes</taxon>
    </lineage>
</organism>
<comment type="cofactor">
    <cofactor evidence="1">
        <name>Mg(2+)</name>
        <dbReference type="ChEBI" id="CHEBI:18420"/>
    </cofactor>
</comment>
<dbReference type="AlphaFoldDB" id="A0A382MHQ9"/>